<dbReference type="Ensembl" id="ENSMMDT00005028092.1">
    <property type="protein sequence ID" value="ENSMMDP00005027491.1"/>
    <property type="gene ID" value="ENSMMDG00005012809.1"/>
</dbReference>
<accession>A0A667Z2T3</accession>
<dbReference type="GO" id="GO:0020037">
    <property type="term" value="F:heme binding"/>
    <property type="evidence" value="ECO:0007669"/>
    <property type="project" value="InterPro"/>
</dbReference>
<keyword evidence="8" id="KW-0732">Signal</keyword>
<feature type="chain" id="PRO_5025436988" description="Cytochrome P450, family 2, subfamily X, polypeptide 9" evidence="8">
    <location>
        <begin position="24"/>
        <end position="471"/>
    </location>
</feature>
<name>A0A667Z2T3_9TELE</name>
<dbReference type="PRINTS" id="PR00463">
    <property type="entry name" value="EP450I"/>
</dbReference>
<dbReference type="PANTHER" id="PTHR24300">
    <property type="entry name" value="CYTOCHROME P450 508A4-RELATED"/>
    <property type="match status" value="1"/>
</dbReference>
<dbReference type="GeneTree" id="ENSGT00940000163301"/>
<keyword evidence="7" id="KW-0503">Monooxygenase</keyword>
<dbReference type="InterPro" id="IPR001128">
    <property type="entry name" value="Cyt_P450"/>
</dbReference>
<dbReference type="InterPro" id="IPR036396">
    <property type="entry name" value="Cyt_P450_sf"/>
</dbReference>
<feature type="binding site" description="axial binding residue" evidence="6">
    <location>
        <position position="413"/>
    </location>
    <ligand>
        <name>heme</name>
        <dbReference type="ChEBI" id="CHEBI:30413"/>
    </ligand>
    <ligandPart>
        <name>Fe</name>
        <dbReference type="ChEBI" id="CHEBI:18248"/>
    </ligandPart>
</feature>
<evidence type="ECO:0000256" key="7">
    <source>
        <dbReference type="RuleBase" id="RU000461"/>
    </source>
</evidence>
<dbReference type="Proteomes" id="UP000472263">
    <property type="component" value="Chromosome 12"/>
</dbReference>
<keyword evidence="7" id="KW-0560">Oxidoreductase</keyword>
<keyword evidence="4 6" id="KW-0479">Metal-binding</keyword>
<dbReference type="Gene3D" id="1.10.630.10">
    <property type="entry name" value="Cytochrome P450"/>
    <property type="match status" value="2"/>
</dbReference>
<reference evidence="9" key="2">
    <citation type="submission" date="2025-08" db="UniProtKB">
        <authorList>
            <consortium name="Ensembl"/>
        </authorList>
    </citation>
    <scope>IDENTIFICATION</scope>
</reference>
<dbReference type="InterPro" id="IPR017972">
    <property type="entry name" value="Cyt_P450_CS"/>
</dbReference>
<dbReference type="SUPFAM" id="SSF48264">
    <property type="entry name" value="Cytochrome P450"/>
    <property type="match status" value="1"/>
</dbReference>
<evidence type="ECO:0000256" key="2">
    <source>
        <dbReference type="ARBA" id="ARBA00010617"/>
    </source>
</evidence>
<dbReference type="InterPro" id="IPR050182">
    <property type="entry name" value="Cytochrome_P450_fam2"/>
</dbReference>
<dbReference type="AlphaFoldDB" id="A0A667Z2T3"/>
<evidence type="ECO:0000313" key="10">
    <source>
        <dbReference type="Proteomes" id="UP000472263"/>
    </source>
</evidence>
<keyword evidence="3 6" id="KW-0349">Heme</keyword>
<dbReference type="PANTHER" id="PTHR24300:SF327">
    <property type="entry name" value="CYTOCHROME P450 2F2-RELATED"/>
    <property type="match status" value="1"/>
</dbReference>
<organism evidence="9 10">
    <name type="scientific">Myripristis murdjan</name>
    <name type="common">pinecone soldierfish</name>
    <dbReference type="NCBI Taxonomy" id="586833"/>
    <lineage>
        <taxon>Eukaryota</taxon>
        <taxon>Metazoa</taxon>
        <taxon>Chordata</taxon>
        <taxon>Craniata</taxon>
        <taxon>Vertebrata</taxon>
        <taxon>Euteleostomi</taxon>
        <taxon>Actinopterygii</taxon>
        <taxon>Neopterygii</taxon>
        <taxon>Teleostei</taxon>
        <taxon>Neoteleostei</taxon>
        <taxon>Acanthomorphata</taxon>
        <taxon>Holocentriformes</taxon>
        <taxon>Holocentridae</taxon>
        <taxon>Myripristis</taxon>
    </lineage>
</organism>
<evidence type="ECO:0000256" key="3">
    <source>
        <dbReference type="ARBA" id="ARBA00022617"/>
    </source>
</evidence>
<evidence type="ECO:0000313" key="9">
    <source>
        <dbReference type="Ensembl" id="ENSMMDP00005027491.1"/>
    </source>
</evidence>
<evidence type="ECO:0000256" key="1">
    <source>
        <dbReference type="ARBA" id="ARBA00001971"/>
    </source>
</evidence>
<evidence type="ECO:0000256" key="4">
    <source>
        <dbReference type="ARBA" id="ARBA00022723"/>
    </source>
</evidence>
<reference evidence="9" key="1">
    <citation type="submission" date="2019-06" db="EMBL/GenBank/DDBJ databases">
        <authorList>
            <consortium name="Wellcome Sanger Institute Data Sharing"/>
        </authorList>
    </citation>
    <scope>NUCLEOTIDE SEQUENCE [LARGE SCALE GENOMIC DNA]</scope>
</reference>
<gene>
    <name evidence="9" type="primary">LOC115368810</name>
</gene>
<sequence>METILLLIGVCCIIMLLLKPQRPKNFPPGPEPLPVFGNVLHVRCVCLQCLSGRYGKVYSLFLGWRPAVVIHGLQAVREALVTRAVDFAGRPQGMMINHVTENKGVLHFPVWLIMGNYGAVWREHRRFALATMKNFGLGKRSMEERILEETTHICNCLEKSQGRPVDPLSLIHSAASNIICSVLFGQRYDYNDDVLAFIINSFKENAQIANGAWAAVSSLGTNALSGRRILDLKMHTQAIVDIYCLCPLSLHFSPLSHSIFFLSVFVNRSFPLFSCLCLASLSLTPSHSHPASLFSFPPAQCQREIDRVLGESLSVSFEDRHRMPFLMATIHETQRLANIAPLGVFHATTRDTKLMGYDIPEGTLIITNLTSVLFESTSWERPNDFYPGHFLDEDGQFVKPDAFLAFSAGPRVCLGELLARMELFLILVSLLRRFLLVWPEDAARPDLTPVFGGIQSPRPYRVTFRLRAKPC</sequence>
<dbReference type="GO" id="GO:0005506">
    <property type="term" value="F:iron ion binding"/>
    <property type="evidence" value="ECO:0007669"/>
    <property type="project" value="InterPro"/>
</dbReference>
<dbReference type="GO" id="GO:0005737">
    <property type="term" value="C:cytoplasm"/>
    <property type="evidence" value="ECO:0007669"/>
    <property type="project" value="TreeGrafter"/>
</dbReference>
<dbReference type="InterPro" id="IPR002401">
    <property type="entry name" value="Cyt_P450_E_grp-I"/>
</dbReference>
<keyword evidence="10" id="KW-1185">Reference proteome</keyword>
<comment type="similarity">
    <text evidence="2 7">Belongs to the cytochrome P450 family.</text>
</comment>
<dbReference type="GO" id="GO:0006805">
    <property type="term" value="P:xenobiotic metabolic process"/>
    <property type="evidence" value="ECO:0007669"/>
    <property type="project" value="TreeGrafter"/>
</dbReference>
<feature type="signal peptide" evidence="8">
    <location>
        <begin position="1"/>
        <end position="23"/>
    </location>
</feature>
<evidence type="ECO:0000256" key="6">
    <source>
        <dbReference type="PIRSR" id="PIRSR602401-1"/>
    </source>
</evidence>
<keyword evidence="5 6" id="KW-0408">Iron</keyword>
<evidence type="ECO:0000256" key="8">
    <source>
        <dbReference type="SAM" id="SignalP"/>
    </source>
</evidence>
<proteinExistence type="inferred from homology"/>
<reference evidence="9" key="3">
    <citation type="submission" date="2025-09" db="UniProtKB">
        <authorList>
            <consortium name="Ensembl"/>
        </authorList>
    </citation>
    <scope>IDENTIFICATION</scope>
</reference>
<dbReference type="Pfam" id="PF00067">
    <property type="entry name" value="p450"/>
    <property type="match status" value="2"/>
</dbReference>
<evidence type="ECO:0008006" key="11">
    <source>
        <dbReference type="Google" id="ProtNLM"/>
    </source>
</evidence>
<dbReference type="PROSITE" id="PS00086">
    <property type="entry name" value="CYTOCHROME_P450"/>
    <property type="match status" value="1"/>
</dbReference>
<dbReference type="PRINTS" id="PR00385">
    <property type="entry name" value="P450"/>
</dbReference>
<protein>
    <recommendedName>
        <fullName evidence="11">Cytochrome P450, family 2, subfamily X, polypeptide 9</fullName>
    </recommendedName>
</protein>
<comment type="cofactor">
    <cofactor evidence="1 6">
        <name>heme</name>
        <dbReference type="ChEBI" id="CHEBI:30413"/>
    </cofactor>
</comment>
<evidence type="ECO:0000256" key="5">
    <source>
        <dbReference type="ARBA" id="ARBA00023004"/>
    </source>
</evidence>
<dbReference type="GO" id="GO:0006082">
    <property type="term" value="P:organic acid metabolic process"/>
    <property type="evidence" value="ECO:0007669"/>
    <property type="project" value="TreeGrafter"/>
</dbReference>
<dbReference type="GO" id="GO:0016712">
    <property type="term" value="F:oxidoreductase activity, acting on paired donors, with incorporation or reduction of molecular oxygen, reduced flavin or flavoprotein as one donor, and incorporation of one atom of oxygen"/>
    <property type="evidence" value="ECO:0007669"/>
    <property type="project" value="TreeGrafter"/>
</dbReference>